<dbReference type="GO" id="GO:0016787">
    <property type="term" value="F:hydrolase activity"/>
    <property type="evidence" value="ECO:0007669"/>
    <property type="project" value="UniProtKB-KW"/>
</dbReference>
<keyword evidence="4" id="KW-1185">Reference proteome</keyword>
<protein>
    <recommendedName>
        <fullName evidence="5">Carbohydrate-binding family 6 protein</fullName>
    </recommendedName>
</protein>
<dbReference type="EMBL" id="SJPV01000018">
    <property type="protein sequence ID" value="TWU31201.1"/>
    <property type="molecule type" value="Genomic_DNA"/>
</dbReference>
<dbReference type="InterPro" id="IPR029018">
    <property type="entry name" value="Hex-like_dom2"/>
</dbReference>
<evidence type="ECO:0000313" key="3">
    <source>
        <dbReference type="EMBL" id="TWU31201.1"/>
    </source>
</evidence>
<evidence type="ECO:0000256" key="1">
    <source>
        <dbReference type="ARBA" id="ARBA00022801"/>
    </source>
</evidence>
<evidence type="ECO:0000256" key="2">
    <source>
        <dbReference type="SAM" id="MobiDB-lite"/>
    </source>
</evidence>
<sequence>MKMKNITVGILFAFLVPLLSIDVVVYAGQTVAITYDAANPMHAFGVRDLERSLEATGNQVVGENADLGIVISQFEPGMGPQSFRIQREGSRGIRIVAGDSVGAMYGALELAEQISLGGGLDAVQDKARKPYILRRGLKFNIPLDARAPSYDDTGTSAHENIPVMWEWEFWHEFLNSMVRNRYNVLTLWTTHPYPGLVKLPEYPEANYDDVHVLRKPVDEKGDRHWDKLDLFDPANTKVVKQISLDEKIAFWQKVFTYAEDHGIEIDVFHWNIYTFGAENKYGITDSGKNEKTIDYIRYCTTRFLETYPQVDGIGVAAGEHFDIRGGEREKWLWRTFGLGIMDYHKKHPDRSIRFIFRSLLSNADSILEAFKDYDAGPFHTDHKYARARVHSTTTSPYMDFEYRDGLESIKVPCWLNLRNDDLFVLRWGDPDYVREFMANVPRDLMRSEAGYFLGPDGFVQGREFVHKDADLSGQLEVDKHWYRFMMFGRLGYDLTLTREFFEQRLSDRFPEADSRLLYDTWKSSSQIIPQVNRFFFRINDSMFSPEGCISSGGFLTVDHSFFRFGPLEGSGILSVHEFADAVLAGKPFDGITPLEVADCLDQSATRTLRGVAALREQSVPSQKEFLSTLSDLEAMALLGRYYASKIRGAAELAVYRADPERRANHQRAVKHFNQAISDWEAYARSATGQYNSQLFSRTHYLDWWKILEDVKKEARSVEAEEASPKRSTNRNTVPSAKGLSK</sequence>
<accession>A0A5C6D627</accession>
<evidence type="ECO:0008006" key="5">
    <source>
        <dbReference type="Google" id="ProtNLM"/>
    </source>
</evidence>
<gene>
    <name evidence="3" type="ORF">Poly41_63920</name>
</gene>
<feature type="region of interest" description="Disordered" evidence="2">
    <location>
        <begin position="715"/>
        <end position="741"/>
    </location>
</feature>
<dbReference type="RefSeq" id="WP_146531080.1">
    <property type="nucleotide sequence ID" value="NZ_SJPV01000018.1"/>
</dbReference>
<comment type="caution">
    <text evidence="3">The sequence shown here is derived from an EMBL/GenBank/DDBJ whole genome shotgun (WGS) entry which is preliminary data.</text>
</comment>
<evidence type="ECO:0000313" key="4">
    <source>
        <dbReference type="Proteomes" id="UP000319143"/>
    </source>
</evidence>
<feature type="compositionally biased region" description="Basic and acidic residues" evidence="2">
    <location>
        <begin position="715"/>
        <end position="724"/>
    </location>
</feature>
<reference evidence="3 4" key="1">
    <citation type="submission" date="2019-02" db="EMBL/GenBank/DDBJ databases">
        <title>Deep-cultivation of Planctomycetes and their phenomic and genomic characterization uncovers novel biology.</title>
        <authorList>
            <person name="Wiegand S."/>
            <person name="Jogler M."/>
            <person name="Boedeker C."/>
            <person name="Pinto D."/>
            <person name="Vollmers J."/>
            <person name="Rivas-Marin E."/>
            <person name="Kohn T."/>
            <person name="Peeters S.H."/>
            <person name="Heuer A."/>
            <person name="Rast P."/>
            <person name="Oberbeckmann S."/>
            <person name="Bunk B."/>
            <person name="Jeske O."/>
            <person name="Meyerdierks A."/>
            <person name="Storesund J.E."/>
            <person name="Kallscheuer N."/>
            <person name="Luecker S."/>
            <person name="Lage O.M."/>
            <person name="Pohl T."/>
            <person name="Merkel B.J."/>
            <person name="Hornburger P."/>
            <person name="Mueller R.-W."/>
            <person name="Bruemmer F."/>
            <person name="Labrenz M."/>
            <person name="Spormann A.M."/>
            <person name="Op Den Camp H."/>
            <person name="Overmann J."/>
            <person name="Amann R."/>
            <person name="Jetten M.S.M."/>
            <person name="Mascher T."/>
            <person name="Medema M.H."/>
            <person name="Devos D.P."/>
            <person name="Kaster A.-K."/>
            <person name="Ovreas L."/>
            <person name="Rohde M."/>
            <person name="Galperin M.Y."/>
            <person name="Jogler C."/>
        </authorList>
    </citation>
    <scope>NUCLEOTIDE SEQUENCE [LARGE SCALE GENOMIC DNA]</scope>
    <source>
        <strain evidence="3 4">Poly41</strain>
    </source>
</reference>
<organism evidence="3 4">
    <name type="scientific">Novipirellula artificiosorum</name>
    <dbReference type="NCBI Taxonomy" id="2528016"/>
    <lineage>
        <taxon>Bacteria</taxon>
        <taxon>Pseudomonadati</taxon>
        <taxon>Planctomycetota</taxon>
        <taxon>Planctomycetia</taxon>
        <taxon>Pirellulales</taxon>
        <taxon>Pirellulaceae</taxon>
        <taxon>Novipirellula</taxon>
    </lineage>
</organism>
<feature type="compositionally biased region" description="Polar residues" evidence="2">
    <location>
        <begin position="725"/>
        <end position="734"/>
    </location>
</feature>
<dbReference type="GO" id="GO:0005975">
    <property type="term" value="P:carbohydrate metabolic process"/>
    <property type="evidence" value="ECO:0007669"/>
    <property type="project" value="UniProtKB-ARBA"/>
</dbReference>
<dbReference type="SUPFAM" id="SSF55545">
    <property type="entry name" value="beta-N-acetylhexosaminidase-like domain"/>
    <property type="match status" value="1"/>
</dbReference>
<proteinExistence type="predicted"/>
<keyword evidence="1" id="KW-0378">Hydrolase</keyword>
<dbReference type="Proteomes" id="UP000319143">
    <property type="component" value="Unassembled WGS sequence"/>
</dbReference>
<dbReference type="OrthoDB" id="99887at2"/>
<dbReference type="AlphaFoldDB" id="A0A5C6D627"/>
<name>A0A5C6D627_9BACT</name>